<feature type="region of interest" description="Disordered" evidence="1">
    <location>
        <begin position="1"/>
        <end position="209"/>
    </location>
</feature>
<feature type="compositionally biased region" description="Basic and acidic residues" evidence="1">
    <location>
        <begin position="200"/>
        <end position="209"/>
    </location>
</feature>
<keyword evidence="3" id="KW-1185">Reference proteome</keyword>
<reference evidence="2 3" key="1">
    <citation type="submission" date="2018-03" db="EMBL/GenBank/DDBJ databases">
        <title>Draft genome sequence of Rohu Carp (Labeo rohita).</title>
        <authorList>
            <person name="Das P."/>
            <person name="Kushwaha B."/>
            <person name="Joshi C.G."/>
            <person name="Kumar D."/>
            <person name="Nagpure N.S."/>
            <person name="Sahoo L."/>
            <person name="Das S.P."/>
            <person name="Bit A."/>
            <person name="Patnaik S."/>
            <person name="Meher P.K."/>
            <person name="Jayasankar P."/>
            <person name="Koringa P.G."/>
            <person name="Patel N.V."/>
            <person name="Hinsu A.T."/>
            <person name="Kumar R."/>
            <person name="Pandey M."/>
            <person name="Agarwal S."/>
            <person name="Srivastava S."/>
            <person name="Singh M."/>
            <person name="Iquebal M.A."/>
            <person name="Jaiswal S."/>
            <person name="Angadi U.B."/>
            <person name="Kumar N."/>
            <person name="Raza M."/>
            <person name="Shah T.M."/>
            <person name="Rai A."/>
            <person name="Jena J.K."/>
        </authorList>
    </citation>
    <scope>NUCLEOTIDE SEQUENCE [LARGE SCALE GENOMIC DNA]</scope>
    <source>
        <strain evidence="2">DASCIFA01</strain>
        <tissue evidence="2">Testis</tissue>
    </source>
</reference>
<feature type="compositionally biased region" description="Polar residues" evidence="1">
    <location>
        <begin position="153"/>
        <end position="168"/>
    </location>
</feature>
<proteinExistence type="predicted"/>
<feature type="compositionally biased region" description="Basic and acidic residues" evidence="1">
    <location>
        <begin position="14"/>
        <end position="26"/>
    </location>
</feature>
<evidence type="ECO:0000313" key="3">
    <source>
        <dbReference type="Proteomes" id="UP000290572"/>
    </source>
</evidence>
<feature type="region of interest" description="Disordered" evidence="1">
    <location>
        <begin position="530"/>
        <end position="599"/>
    </location>
</feature>
<protein>
    <submittedName>
        <fullName evidence="2">Poly</fullName>
    </submittedName>
</protein>
<feature type="compositionally biased region" description="Low complexity" evidence="1">
    <location>
        <begin position="530"/>
        <end position="543"/>
    </location>
</feature>
<feature type="compositionally biased region" description="Polar residues" evidence="1">
    <location>
        <begin position="91"/>
        <end position="106"/>
    </location>
</feature>
<accession>A0A498M5Q3</accession>
<gene>
    <name evidence="2" type="ORF">ROHU_009938</name>
</gene>
<organism evidence="2 3">
    <name type="scientific">Labeo rohita</name>
    <name type="common">Indian major carp</name>
    <name type="synonym">Cyprinus rohita</name>
    <dbReference type="NCBI Taxonomy" id="84645"/>
    <lineage>
        <taxon>Eukaryota</taxon>
        <taxon>Metazoa</taxon>
        <taxon>Chordata</taxon>
        <taxon>Craniata</taxon>
        <taxon>Vertebrata</taxon>
        <taxon>Euteleostomi</taxon>
        <taxon>Actinopterygii</taxon>
        <taxon>Neopterygii</taxon>
        <taxon>Teleostei</taxon>
        <taxon>Ostariophysi</taxon>
        <taxon>Cypriniformes</taxon>
        <taxon>Cyprinidae</taxon>
        <taxon>Labeoninae</taxon>
        <taxon>Labeonini</taxon>
        <taxon>Labeo</taxon>
    </lineage>
</organism>
<feature type="compositionally biased region" description="Polar residues" evidence="1">
    <location>
        <begin position="885"/>
        <end position="900"/>
    </location>
</feature>
<dbReference type="AlphaFoldDB" id="A0A498M5Q3"/>
<name>A0A498M5Q3_LABRO</name>
<feature type="compositionally biased region" description="Low complexity" evidence="1">
    <location>
        <begin position="874"/>
        <end position="884"/>
    </location>
</feature>
<feature type="region of interest" description="Disordered" evidence="1">
    <location>
        <begin position="848"/>
        <end position="900"/>
    </location>
</feature>
<feature type="compositionally biased region" description="Basic and acidic residues" evidence="1">
    <location>
        <begin position="107"/>
        <end position="119"/>
    </location>
</feature>
<feature type="compositionally biased region" description="Basic and acidic residues" evidence="1">
    <location>
        <begin position="76"/>
        <end position="88"/>
    </location>
</feature>
<feature type="compositionally biased region" description="Basic and acidic residues" evidence="1">
    <location>
        <begin position="169"/>
        <end position="181"/>
    </location>
</feature>
<evidence type="ECO:0000313" key="2">
    <source>
        <dbReference type="EMBL" id="RXN12985.1"/>
    </source>
</evidence>
<dbReference type="EMBL" id="QBIY01013020">
    <property type="protein sequence ID" value="RXN12985.1"/>
    <property type="molecule type" value="Genomic_DNA"/>
</dbReference>
<comment type="caution">
    <text evidence="2">The sequence shown here is derived from an EMBL/GenBank/DDBJ whole genome shotgun (WGS) entry which is preliminary data.</text>
</comment>
<feature type="compositionally biased region" description="Basic and acidic residues" evidence="1">
    <location>
        <begin position="45"/>
        <end position="57"/>
    </location>
</feature>
<sequence length="900" mass="98770">MFKWSPAHSPSSPHETDVESEGKDVAGVESPSARWSPAHSPSSPHDTDIESEGKDVAGVESPSARWSPAHSPSSPHETDVESEGKDVAGVESSSARWSPAHSPSSPHETDIESEGKDVAGVESPSARWSPAHSPSSPHETDVKSEGKDVAGVESSSARWSPAHSPSSPHETDIESEGKDVAGVESPSARWSPAHSPSCPHETDVESEGKDVAGAEAPFARSIAYTFCKLPLESLSCMYYDIITGQLKDIRKMPILHRCLSHIMKNAKVFCKKHSPKHYRLSMHLFGLLTSAATLMEMDDIIISMTVVFSSSHSGDNVQKHFQNLQNRMERMGMYEGSYCGDNDFQVKVGPTPFHTHFEEIMANAPVCENGEPNEYHSPTFMPSLLKYFLPQAPLWSGLMLGDLGRHGKGPAYKYLSNNFMRCRDLSTQNYTEDNKTQGVMEKSQWDLKKIRFQRRRLTRLDDFVHIYQHTHNALLMEFSDSVRKKKVLRREDERGSNDTFSALARPIASNISEIEIEEYSLDIEDPAAPPASIQAASQATSASRDPPTEPAAASRGHTPRYSPNPVPYPWPAAPPSNHSTSLPPLMAQATVPPKPPHTPPYPPPLPFPFLCPRSCPQCEPASYHAHSNSTLTTFPPQTRSPFSLASATPLPAPPNALALEPPPVPNSIRTQILAGADVDLFSLLSPISPSPADRQINCGDFSVTLKNSAHNQSRILSFAEFTIAFTRYSEVICATFPHRRRELSDYLTIIAELALSYGGSHFYTYHKLFSAKCAIRIAQWNQCPYWGALDMELHNRVFLGCRNISCAVCRSFSHSTINCPFINPSIPPCPESSQPKSTSYVPCLMDTPATPTPTFRRRPSSSDSQVSHTASTLVSKVSPPKVSSAQISSPPSPNPKQLTS</sequence>
<feature type="compositionally biased region" description="Basic and acidic residues" evidence="1">
    <location>
        <begin position="138"/>
        <end position="150"/>
    </location>
</feature>
<dbReference type="Proteomes" id="UP000290572">
    <property type="component" value="Unassembled WGS sequence"/>
</dbReference>
<evidence type="ECO:0000256" key="1">
    <source>
        <dbReference type="SAM" id="MobiDB-lite"/>
    </source>
</evidence>
<feature type="compositionally biased region" description="Pro residues" evidence="1">
    <location>
        <begin position="562"/>
        <end position="574"/>
    </location>
</feature>